<dbReference type="HAMAP" id="MF_01382">
    <property type="entry name" value="SecA"/>
    <property type="match status" value="1"/>
</dbReference>
<evidence type="ECO:0000256" key="1">
    <source>
        <dbReference type="ARBA" id="ARBA00001947"/>
    </source>
</evidence>
<dbReference type="PANTHER" id="PTHR30612">
    <property type="entry name" value="SECA INNER MEMBRANE COMPONENT OF SEC PROTEIN SECRETION SYSTEM"/>
    <property type="match status" value="1"/>
</dbReference>
<evidence type="ECO:0000256" key="4">
    <source>
        <dbReference type="ARBA" id="ARBA00022448"/>
    </source>
</evidence>
<evidence type="ECO:0000256" key="7">
    <source>
        <dbReference type="ARBA" id="ARBA00022723"/>
    </source>
</evidence>
<feature type="compositionally biased region" description="Basic residues" evidence="17">
    <location>
        <begin position="953"/>
        <end position="962"/>
    </location>
</feature>
<dbReference type="GO" id="GO:0017038">
    <property type="term" value="P:protein import"/>
    <property type="evidence" value="ECO:0007669"/>
    <property type="project" value="InterPro"/>
</dbReference>
<evidence type="ECO:0000256" key="8">
    <source>
        <dbReference type="ARBA" id="ARBA00022741"/>
    </source>
</evidence>
<dbReference type="PROSITE" id="PS01312">
    <property type="entry name" value="SECA"/>
    <property type="match status" value="1"/>
</dbReference>
<evidence type="ECO:0000256" key="16">
    <source>
        <dbReference type="RuleBase" id="RU003874"/>
    </source>
</evidence>
<keyword evidence="9" id="KW-0862">Zinc</keyword>
<keyword evidence="6 15" id="KW-0963">Cytoplasm</keyword>
<evidence type="ECO:0000259" key="18">
    <source>
        <dbReference type="PROSITE" id="PS51192"/>
    </source>
</evidence>
<dbReference type="Gene3D" id="1.10.3060.10">
    <property type="entry name" value="Helical scaffold and wing domains of SecA"/>
    <property type="match status" value="1"/>
</dbReference>
<feature type="region of interest" description="Disordered" evidence="17">
    <location>
        <begin position="848"/>
        <end position="900"/>
    </location>
</feature>
<feature type="domain" description="Helicase C-terminal" evidence="19">
    <location>
        <begin position="446"/>
        <end position="646"/>
    </location>
</feature>
<comment type="cofactor">
    <cofactor evidence="1">
        <name>Zn(2+)</name>
        <dbReference type="ChEBI" id="CHEBI:29105"/>
    </cofactor>
</comment>
<dbReference type="InterPro" id="IPR011130">
    <property type="entry name" value="SecA_preprotein_X-link_dom"/>
</dbReference>
<dbReference type="NCBIfam" id="NF009538">
    <property type="entry name" value="PRK12904.1"/>
    <property type="match status" value="1"/>
</dbReference>
<keyword evidence="14 15" id="KW-0472">Membrane</keyword>
<evidence type="ECO:0000256" key="12">
    <source>
        <dbReference type="ARBA" id="ARBA00022967"/>
    </source>
</evidence>
<dbReference type="InterPro" id="IPR001650">
    <property type="entry name" value="Helicase_C-like"/>
</dbReference>
<dbReference type="KEGG" id="pbap:Pla133_29980"/>
<dbReference type="InterPro" id="IPR020937">
    <property type="entry name" value="SecA_CS"/>
</dbReference>
<organism evidence="21 22">
    <name type="scientific">Engelhardtia mirabilis</name>
    <dbReference type="NCBI Taxonomy" id="2528011"/>
    <lineage>
        <taxon>Bacteria</taxon>
        <taxon>Pseudomonadati</taxon>
        <taxon>Planctomycetota</taxon>
        <taxon>Planctomycetia</taxon>
        <taxon>Planctomycetia incertae sedis</taxon>
        <taxon>Engelhardtia</taxon>
    </lineage>
</organism>
<feature type="compositionally biased region" description="Low complexity" evidence="17">
    <location>
        <begin position="913"/>
        <end position="939"/>
    </location>
</feature>
<dbReference type="GO" id="GO:0046872">
    <property type="term" value="F:metal ion binding"/>
    <property type="evidence" value="ECO:0007669"/>
    <property type="project" value="UniProtKB-KW"/>
</dbReference>
<keyword evidence="10 15" id="KW-0067">ATP-binding</keyword>
<dbReference type="SUPFAM" id="SSF52540">
    <property type="entry name" value="P-loop containing nucleoside triphosphate hydrolases"/>
    <property type="match status" value="2"/>
</dbReference>
<dbReference type="Proteomes" id="UP000316921">
    <property type="component" value="Chromosome"/>
</dbReference>
<dbReference type="Pfam" id="PF07516">
    <property type="entry name" value="SecA_SW"/>
    <property type="match status" value="1"/>
</dbReference>
<dbReference type="Gene3D" id="3.90.1440.10">
    <property type="entry name" value="SecA, preprotein cross-linking domain"/>
    <property type="match status" value="1"/>
</dbReference>
<evidence type="ECO:0000256" key="11">
    <source>
        <dbReference type="ARBA" id="ARBA00022927"/>
    </source>
</evidence>
<evidence type="ECO:0000256" key="6">
    <source>
        <dbReference type="ARBA" id="ARBA00022490"/>
    </source>
</evidence>
<keyword evidence="13 15" id="KW-0811">Translocation</keyword>
<dbReference type="FunFam" id="3.90.1440.10:FF:000003">
    <property type="entry name" value="Preprotein translocase SecA subunit"/>
    <property type="match status" value="1"/>
</dbReference>
<dbReference type="InterPro" id="IPR011115">
    <property type="entry name" value="SecA_DEAD"/>
</dbReference>
<dbReference type="EMBL" id="CP036287">
    <property type="protein sequence ID" value="QDU67909.1"/>
    <property type="molecule type" value="Genomic_DNA"/>
</dbReference>
<dbReference type="GO" id="GO:0008564">
    <property type="term" value="F:protein-exporting ATPase activity"/>
    <property type="evidence" value="ECO:0007669"/>
    <property type="project" value="UniProtKB-EC"/>
</dbReference>
<keyword evidence="7" id="KW-0479">Metal-binding</keyword>
<dbReference type="Pfam" id="PF21090">
    <property type="entry name" value="P-loop_SecA"/>
    <property type="match status" value="1"/>
</dbReference>
<comment type="subunit">
    <text evidence="15">Monomer and homodimer. Part of the essential Sec protein translocation apparatus which comprises SecA, SecYEG and auxiliary proteins SecDF. Other proteins may also be involved.</text>
</comment>
<dbReference type="FunFam" id="3.40.50.300:FF:000113">
    <property type="entry name" value="Preprotein translocase subunit SecA"/>
    <property type="match status" value="1"/>
</dbReference>
<keyword evidence="22" id="KW-1185">Reference proteome</keyword>
<dbReference type="CDD" id="cd17928">
    <property type="entry name" value="DEXDc_SecA"/>
    <property type="match status" value="1"/>
</dbReference>
<dbReference type="SMART" id="SM00958">
    <property type="entry name" value="SecA_PP_bind"/>
    <property type="match status" value="1"/>
</dbReference>
<evidence type="ECO:0000256" key="17">
    <source>
        <dbReference type="SAM" id="MobiDB-lite"/>
    </source>
</evidence>
<gene>
    <name evidence="15" type="primary">secA</name>
    <name evidence="21" type="ORF">Pla133_29980</name>
</gene>
<evidence type="ECO:0000256" key="3">
    <source>
        <dbReference type="ARBA" id="ARBA00007650"/>
    </source>
</evidence>
<dbReference type="Gene3D" id="3.10.450.50">
    <property type="match status" value="1"/>
</dbReference>
<dbReference type="GO" id="GO:0005524">
    <property type="term" value="F:ATP binding"/>
    <property type="evidence" value="ECO:0007669"/>
    <property type="project" value="UniProtKB-UniRule"/>
</dbReference>
<keyword evidence="4 15" id="KW-0813">Transport</keyword>
<dbReference type="NCBIfam" id="TIGR00963">
    <property type="entry name" value="secA"/>
    <property type="match status" value="1"/>
</dbReference>
<dbReference type="GO" id="GO:0065002">
    <property type="term" value="P:intracellular protein transmembrane transport"/>
    <property type="evidence" value="ECO:0007669"/>
    <property type="project" value="UniProtKB-UniRule"/>
</dbReference>
<dbReference type="InterPro" id="IPR036670">
    <property type="entry name" value="SecA_X-link_sf"/>
</dbReference>
<dbReference type="SMART" id="SM00957">
    <property type="entry name" value="SecA_DEAD"/>
    <property type="match status" value="1"/>
</dbReference>
<reference evidence="21 22" key="1">
    <citation type="submission" date="2019-02" db="EMBL/GenBank/DDBJ databases">
        <title>Deep-cultivation of Planctomycetes and their phenomic and genomic characterization uncovers novel biology.</title>
        <authorList>
            <person name="Wiegand S."/>
            <person name="Jogler M."/>
            <person name="Boedeker C."/>
            <person name="Pinto D."/>
            <person name="Vollmers J."/>
            <person name="Rivas-Marin E."/>
            <person name="Kohn T."/>
            <person name="Peeters S.H."/>
            <person name="Heuer A."/>
            <person name="Rast P."/>
            <person name="Oberbeckmann S."/>
            <person name="Bunk B."/>
            <person name="Jeske O."/>
            <person name="Meyerdierks A."/>
            <person name="Storesund J.E."/>
            <person name="Kallscheuer N."/>
            <person name="Luecker S."/>
            <person name="Lage O.M."/>
            <person name="Pohl T."/>
            <person name="Merkel B.J."/>
            <person name="Hornburger P."/>
            <person name="Mueller R.-W."/>
            <person name="Bruemmer F."/>
            <person name="Labrenz M."/>
            <person name="Spormann A.M."/>
            <person name="Op den Camp H."/>
            <person name="Overmann J."/>
            <person name="Amann R."/>
            <person name="Jetten M.S.M."/>
            <person name="Mascher T."/>
            <person name="Medema M.H."/>
            <person name="Devos D.P."/>
            <person name="Kaster A.-K."/>
            <person name="Ovreas L."/>
            <person name="Rohde M."/>
            <person name="Galperin M.Y."/>
            <person name="Jogler C."/>
        </authorList>
    </citation>
    <scope>NUCLEOTIDE SEQUENCE [LARGE SCALE GENOMIC DNA]</scope>
    <source>
        <strain evidence="21 22">Pla133</strain>
    </source>
</reference>
<comment type="catalytic activity">
    <reaction evidence="15">
        <text>ATP + H2O + cellular proteinSide 1 = ADP + phosphate + cellular proteinSide 2.</text>
        <dbReference type="EC" id="7.4.2.8"/>
    </reaction>
</comment>
<evidence type="ECO:0000256" key="13">
    <source>
        <dbReference type="ARBA" id="ARBA00023010"/>
    </source>
</evidence>
<dbReference type="PROSITE" id="PS51192">
    <property type="entry name" value="HELICASE_ATP_BIND_1"/>
    <property type="match status" value="1"/>
</dbReference>
<dbReference type="InterPro" id="IPR027417">
    <property type="entry name" value="P-loop_NTPase"/>
</dbReference>
<dbReference type="GO" id="GO:0006605">
    <property type="term" value="P:protein targeting"/>
    <property type="evidence" value="ECO:0007669"/>
    <property type="project" value="UniProtKB-UniRule"/>
</dbReference>
<evidence type="ECO:0000313" key="21">
    <source>
        <dbReference type="EMBL" id="QDU67909.1"/>
    </source>
</evidence>
<dbReference type="Pfam" id="PF07517">
    <property type="entry name" value="SecA_DEAD"/>
    <property type="match status" value="1"/>
</dbReference>
<dbReference type="SUPFAM" id="SSF81767">
    <property type="entry name" value="Pre-protein crosslinking domain of SecA"/>
    <property type="match status" value="1"/>
</dbReference>
<feature type="binding site" evidence="15">
    <location>
        <position position="521"/>
    </location>
    <ligand>
        <name>ATP</name>
        <dbReference type="ChEBI" id="CHEBI:30616"/>
    </ligand>
</feature>
<dbReference type="PANTHER" id="PTHR30612:SF0">
    <property type="entry name" value="CHLOROPLAST PROTEIN-TRANSPORTING ATPASE"/>
    <property type="match status" value="1"/>
</dbReference>
<evidence type="ECO:0000256" key="15">
    <source>
        <dbReference type="HAMAP-Rule" id="MF_01382"/>
    </source>
</evidence>
<keyword evidence="8 15" id="KW-0547">Nucleotide-binding</keyword>
<dbReference type="InterPro" id="IPR014001">
    <property type="entry name" value="Helicase_ATP-bd"/>
</dbReference>
<evidence type="ECO:0000256" key="2">
    <source>
        <dbReference type="ARBA" id="ARBA00004170"/>
    </source>
</evidence>
<feature type="domain" description="SecA family profile" evidence="20">
    <location>
        <begin position="18"/>
        <end position="641"/>
    </location>
</feature>
<feature type="region of interest" description="Disordered" evidence="17">
    <location>
        <begin position="913"/>
        <end position="962"/>
    </location>
</feature>
<sequence>MDWESFSDKFGTFGEKFGEGLLRMFGSQNERSVRRVRPIIDRINQLEEWAKGLEAHHFPQKTAEWKALFNPEMELEEIEAQLEEILPEAFALVREASVRTLGLRHYDVQLVGGYVLHQGSIAEMATGEGKTLAATLPLYLNALSGRSAFLVTVNDYLARRDAQWMSPVYEYMGMTVASIQAPMTPAERLPVYASDIVYGTNNEFGFDYLRDNMKTRVEEQVQRELAYAIVDEVDSILIDESRTPLIISGPAELTPDKYVDADRIARQLVRDEHFEVKEKERSASLLEDGIAQAQDLLGVESFYDAGYTDWPHYLENSLRAHHVYQRDREYVVEPGETGEPEVVIVDEFTGRKMAGRRWSDGLHQAVEAKEGLRIRQENQTLATITFQNYFRLYGKLAGMTGTAITEAGEFKKIYDLDVVSIPTNVPIARDDRQDVVYRTEPEKWKAIVDEIKEVHATGQPILVGTTSVENSEKVSQLLTEAGVEHEVLNAKNHEREATIVARAGERGSVTVSTNMAGRGTDIKLGGNFEFRLAEALEEAGMQEGDLEHLDAIARIRAEVRAKCDRDEAEVLELGGLYVLGTERHESRRIDNQLRGRSGRQGNAGESRFFLSLQDPLMKRFYKDWVVNAMERLGMEEGVPIESGMVTRAVKNAQKKVEEYYFEIRKNLLEYDEVMDQQRKTIYFERQEVLEGIGLQSRVKTMVDTAIDRASQTNQGDPTGFANWFLKSFGVEVDEDAAEQATARGGDTLPAKTVALDRYDERLAEVGEEAMRRVDRYLLLNTLDAKWKDHLHAIDALRAGIGLRGYAQKDPKNEYKAEAYDLFQKLLQAVEDEVASLVLRVRIAAPAAQAEGEPADGFGDTPDVYSGAGRQSTAVQQGDVPAPDQAPLAPRDQQVVRKAQVRPPAAAAFDVARRQAAVRAAQERQQAPAAAAAPAQPAVDEVGRNEPCPCGSGKKYKKCHGAN</sequence>
<evidence type="ECO:0000256" key="14">
    <source>
        <dbReference type="ARBA" id="ARBA00023136"/>
    </source>
</evidence>
<dbReference type="PROSITE" id="PS51194">
    <property type="entry name" value="HELICASE_CTER"/>
    <property type="match status" value="1"/>
</dbReference>
<dbReference type="InterPro" id="IPR036266">
    <property type="entry name" value="SecA_Wing/Scaffold_sf"/>
</dbReference>
<dbReference type="PRINTS" id="PR00906">
    <property type="entry name" value="SECA"/>
</dbReference>
<proteinExistence type="inferred from homology"/>
<dbReference type="GO" id="GO:0031522">
    <property type="term" value="C:cell envelope Sec protein transport complex"/>
    <property type="evidence" value="ECO:0007669"/>
    <property type="project" value="TreeGrafter"/>
</dbReference>
<comment type="function">
    <text evidence="15">Part of the Sec protein translocase complex. Interacts with the SecYEG preprotein conducting channel. Has a central role in coupling the hydrolysis of ATP to the transfer of proteins into and across the cell membrane, serving as an ATP-driven molecular motor driving the stepwise translocation of polypeptide chains across the membrane.</text>
</comment>
<dbReference type="GO" id="GO:0005829">
    <property type="term" value="C:cytosol"/>
    <property type="evidence" value="ECO:0007669"/>
    <property type="project" value="TreeGrafter"/>
</dbReference>
<evidence type="ECO:0000313" key="22">
    <source>
        <dbReference type="Proteomes" id="UP000316921"/>
    </source>
</evidence>
<dbReference type="SUPFAM" id="SSF81886">
    <property type="entry name" value="Helical scaffold and wing domains of SecA"/>
    <property type="match status" value="1"/>
</dbReference>
<dbReference type="PROSITE" id="PS51196">
    <property type="entry name" value="SECA_MOTOR_DEAD"/>
    <property type="match status" value="1"/>
</dbReference>
<dbReference type="InterPro" id="IPR011116">
    <property type="entry name" value="SecA_Wing/Scaffold"/>
</dbReference>
<evidence type="ECO:0000256" key="10">
    <source>
        <dbReference type="ARBA" id="ARBA00022840"/>
    </source>
</evidence>
<dbReference type="Pfam" id="PF01043">
    <property type="entry name" value="SecA_PP_bind"/>
    <property type="match status" value="1"/>
</dbReference>
<dbReference type="InterPro" id="IPR000185">
    <property type="entry name" value="SecA"/>
</dbReference>
<dbReference type="InterPro" id="IPR004027">
    <property type="entry name" value="SEC_C_motif"/>
</dbReference>
<comment type="similarity">
    <text evidence="3 15 16">Belongs to the SecA family.</text>
</comment>
<dbReference type="EC" id="7.4.2.8" evidence="15"/>
<dbReference type="Pfam" id="PF02810">
    <property type="entry name" value="SEC-C"/>
    <property type="match status" value="1"/>
</dbReference>
<keyword evidence="12 15" id="KW-1278">Translocase</keyword>
<evidence type="ECO:0000256" key="9">
    <source>
        <dbReference type="ARBA" id="ARBA00022833"/>
    </source>
</evidence>
<feature type="binding site" evidence="15">
    <location>
        <begin position="127"/>
        <end position="131"/>
    </location>
    <ligand>
        <name>ATP</name>
        <dbReference type="ChEBI" id="CHEBI:30616"/>
    </ligand>
</feature>
<evidence type="ECO:0000256" key="5">
    <source>
        <dbReference type="ARBA" id="ARBA00022475"/>
    </source>
</evidence>
<feature type="binding site" evidence="15">
    <location>
        <position position="109"/>
    </location>
    <ligand>
        <name>ATP</name>
        <dbReference type="ChEBI" id="CHEBI:30616"/>
    </ligand>
</feature>
<accession>A0A518BLQ6</accession>
<protein>
    <recommendedName>
        <fullName evidence="15 16">Protein translocase subunit SecA</fullName>
        <ecNumber evidence="15">7.4.2.8</ecNumber>
    </recommendedName>
</protein>
<dbReference type="Gene3D" id="3.40.50.300">
    <property type="entry name" value="P-loop containing nucleotide triphosphate hydrolases"/>
    <property type="match status" value="2"/>
</dbReference>
<evidence type="ECO:0000259" key="20">
    <source>
        <dbReference type="PROSITE" id="PS51196"/>
    </source>
</evidence>
<dbReference type="AlphaFoldDB" id="A0A518BLQ6"/>
<dbReference type="InterPro" id="IPR014018">
    <property type="entry name" value="SecA_motor_DEAD"/>
</dbReference>
<dbReference type="GO" id="GO:0043952">
    <property type="term" value="P:protein transport by the Sec complex"/>
    <property type="evidence" value="ECO:0007669"/>
    <property type="project" value="UniProtKB-ARBA"/>
</dbReference>
<name>A0A518BLQ6_9BACT</name>
<dbReference type="CDD" id="cd18803">
    <property type="entry name" value="SF2_C_secA"/>
    <property type="match status" value="1"/>
</dbReference>
<comment type="subcellular location">
    <subcellularLocation>
        <location evidence="15">Cell membrane</location>
        <topology evidence="15">Peripheral membrane protein</topology>
        <orientation evidence="15">Cytoplasmic side</orientation>
    </subcellularLocation>
    <subcellularLocation>
        <location evidence="15">Cytoplasm</location>
    </subcellularLocation>
    <subcellularLocation>
        <location evidence="2">Membrane</location>
        <topology evidence="2">Peripheral membrane protein</topology>
    </subcellularLocation>
    <text evidence="15">Distribution is 50-50.</text>
</comment>
<feature type="domain" description="Helicase ATP-binding" evidence="18">
    <location>
        <begin position="111"/>
        <end position="249"/>
    </location>
</feature>
<keyword evidence="5 15" id="KW-1003">Cell membrane</keyword>
<evidence type="ECO:0000259" key="19">
    <source>
        <dbReference type="PROSITE" id="PS51194"/>
    </source>
</evidence>
<keyword evidence="11 15" id="KW-0653">Protein transport</keyword>
<dbReference type="InterPro" id="IPR044722">
    <property type="entry name" value="SecA_SF2_C"/>
</dbReference>
<dbReference type="GO" id="GO:0005886">
    <property type="term" value="C:plasma membrane"/>
    <property type="evidence" value="ECO:0007669"/>
    <property type="project" value="UniProtKB-SubCell"/>
</dbReference>